<comment type="caution">
    <text evidence="1">The sequence shown here is derived from an EMBL/GenBank/DDBJ whole genome shotgun (WGS) entry which is preliminary data.</text>
</comment>
<reference evidence="2" key="1">
    <citation type="journal article" date="2019" name="Int. J. Syst. Evol. Microbiol.">
        <title>The Global Catalogue of Microorganisms (GCM) 10K type strain sequencing project: providing services to taxonomists for standard genome sequencing and annotation.</title>
        <authorList>
            <consortium name="The Broad Institute Genomics Platform"/>
            <consortium name="The Broad Institute Genome Sequencing Center for Infectious Disease"/>
            <person name="Wu L."/>
            <person name="Ma J."/>
        </authorList>
    </citation>
    <scope>NUCLEOTIDE SEQUENCE [LARGE SCALE GENOMIC DNA]</scope>
    <source>
        <strain evidence="2">JCM 16013</strain>
    </source>
</reference>
<dbReference type="Proteomes" id="UP001499854">
    <property type="component" value="Unassembled WGS sequence"/>
</dbReference>
<proteinExistence type="predicted"/>
<dbReference type="EMBL" id="BAAAQM010000051">
    <property type="protein sequence ID" value="GAA1994372.1"/>
    <property type="molecule type" value="Genomic_DNA"/>
</dbReference>
<gene>
    <name evidence="1" type="ORF">GCM10009838_68360</name>
</gene>
<organism evidence="1 2">
    <name type="scientific">Catenulispora subtropica</name>
    <dbReference type="NCBI Taxonomy" id="450798"/>
    <lineage>
        <taxon>Bacteria</taxon>
        <taxon>Bacillati</taxon>
        <taxon>Actinomycetota</taxon>
        <taxon>Actinomycetes</taxon>
        <taxon>Catenulisporales</taxon>
        <taxon>Catenulisporaceae</taxon>
        <taxon>Catenulispora</taxon>
    </lineage>
</organism>
<protein>
    <submittedName>
        <fullName evidence="1">Uncharacterized protein</fullName>
    </submittedName>
</protein>
<evidence type="ECO:0000313" key="2">
    <source>
        <dbReference type="Proteomes" id="UP001499854"/>
    </source>
</evidence>
<sequence length="169" mass="18454">MSTGPITAPAGDDPWAGCVFARLDGPDDECIFCDTRLHYTAGESLVDGENRWFLATRCPGCGNEWLECGRGLPSEPARTILTERTGQWVATVGPETTSATPIMRAFRRIYRDTISEARQRADQLRRNGLRGTHGEMLVLRHHLADLGVGLEIAEAPSVVPPPGQSQRGL</sequence>
<keyword evidence="2" id="KW-1185">Reference proteome</keyword>
<evidence type="ECO:0000313" key="1">
    <source>
        <dbReference type="EMBL" id="GAA1994372.1"/>
    </source>
</evidence>
<name>A0ABP5EE90_9ACTN</name>
<accession>A0ABP5EE90</accession>